<dbReference type="CDD" id="cd02947">
    <property type="entry name" value="TRX_family"/>
    <property type="match status" value="1"/>
</dbReference>
<feature type="active site" description="Nucleophile" evidence="6">
    <location>
        <position position="33"/>
    </location>
</feature>
<dbReference type="Proteomes" id="UP001174909">
    <property type="component" value="Unassembled WGS sequence"/>
</dbReference>
<dbReference type="SUPFAM" id="SSF52833">
    <property type="entry name" value="Thioredoxin-like"/>
    <property type="match status" value="1"/>
</dbReference>
<keyword evidence="3 7" id="KW-1015">Disulfide bond</keyword>
<dbReference type="GO" id="GO:0015035">
    <property type="term" value="F:protein-disulfide reductase activity"/>
    <property type="evidence" value="ECO:0007669"/>
    <property type="project" value="InterPro"/>
</dbReference>
<feature type="active site" description="Nucleophile" evidence="6">
    <location>
        <position position="36"/>
    </location>
</feature>
<dbReference type="PROSITE" id="PS51352">
    <property type="entry name" value="THIOREDOXIN_2"/>
    <property type="match status" value="1"/>
</dbReference>
<evidence type="ECO:0000313" key="9">
    <source>
        <dbReference type="EMBL" id="CAI8014381.1"/>
    </source>
</evidence>
<dbReference type="PIRSF" id="PIRSF000077">
    <property type="entry name" value="Thioredoxin"/>
    <property type="match status" value="1"/>
</dbReference>
<evidence type="ECO:0000256" key="3">
    <source>
        <dbReference type="ARBA" id="ARBA00023157"/>
    </source>
</evidence>
<evidence type="ECO:0000256" key="5">
    <source>
        <dbReference type="PIRNR" id="PIRNR000077"/>
    </source>
</evidence>
<dbReference type="InterPro" id="IPR013766">
    <property type="entry name" value="Thioredoxin_domain"/>
</dbReference>
<dbReference type="InterPro" id="IPR036249">
    <property type="entry name" value="Thioredoxin-like_sf"/>
</dbReference>
<keyword evidence="2" id="KW-0249">Electron transport</keyword>
<proteinExistence type="inferred from homology"/>
<dbReference type="AlphaFoldDB" id="A0AA35WEK8"/>
<dbReference type="PRINTS" id="PR00421">
    <property type="entry name" value="THIOREDOXIN"/>
</dbReference>
<comment type="similarity">
    <text evidence="5">Belongs to the thioredoxin family.</text>
</comment>
<keyword evidence="1" id="KW-0813">Transport</keyword>
<keyword evidence="4 7" id="KW-0676">Redox-active center</keyword>
<keyword evidence="10" id="KW-1185">Reference proteome</keyword>
<feature type="disulfide bond" description="Redox-active" evidence="7">
    <location>
        <begin position="33"/>
        <end position="36"/>
    </location>
</feature>
<evidence type="ECO:0000256" key="6">
    <source>
        <dbReference type="PIRSR" id="PIRSR000077-1"/>
    </source>
</evidence>
<comment type="caution">
    <text evidence="9">The sequence shown here is derived from an EMBL/GenBank/DDBJ whole genome shotgun (WGS) entry which is preliminary data.</text>
</comment>
<name>A0AA35WEK8_GEOBA</name>
<evidence type="ECO:0000256" key="1">
    <source>
        <dbReference type="ARBA" id="ARBA00022448"/>
    </source>
</evidence>
<dbReference type="PANTHER" id="PTHR45663">
    <property type="entry name" value="GEO12009P1"/>
    <property type="match status" value="1"/>
</dbReference>
<feature type="site" description="Contributes to redox potential value" evidence="6">
    <location>
        <position position="34"/>
    </location>
</feature>
<dbReference type="InterPro" id="IPR005746">
    <property type="entry name" value="Thioredoxin"/>
</dbReference>
<evidence type="ECO:0000313" key="10">
    <source>
        <dbReference type="Proteomes" id="UP001174909"/>
    </source>
</evidence>
<protein>
    <recommendedName>
        <fullName evidence="5">Thioredoxin</fullName>
    </recommendedName>
</protein>
<dbReference type="NCBIfam" id="TIGR01068">
    <property type="entry name" value="thioredoxin"/>
    <property type="match status" value="1"/>
</dbReference>
<evidence type="ECO:0000256" key="7">
    <source>
        <dbReference type="PIRSR" id="PIRSR000077-4"/>
    </source>
</evidence>
<evidence type="ECO:0000259" key="8">
    <source>
        <dbReference type="PROSITE" id="PS51352"/>
    </source>
</evidence>
<dbReference type="Gene3D" id="3.40.30.10">
    <property type="entry name" value="Glutaredoxin"/>
    <property type="match status" value="1"/>
</dbReference>
<dbReference type="EMBL" id="CASHTH010001358">
    <property type="protein sequence ID" value="CAI8014381.1"/>
    <property type="molecule type" value="Genomic_DNA"/>
</dbReference>
<organism evidence="9 10">
    <name type="scientific">Geodia barretti</name>
    <name type="common">Barrett's horny sponge</name>
    <dbReference type="NCBI Taxonomy" id="519541"/>
    <lineage>
        <taxon>Eukaryota</taxon>
        <taxon>Metazoa</taxon>
        <taxon>Porifera</taxon>
        <taxon>Demospongiae</taxon>
        <taxon>Heteroscleromorpha</taxon>
        <taxon>Tetractinellida</taxon>
        <taxon>Astrophorina</taxon>
        <taxon>Geodiidae</taxon>
        <taxon>Geodia</taxon>
    </lineage>
</organism>
<feature type="site" description="Contributes to redox potential value" evidence="6">
    <location>
        <position position="35"/>
    </location>
</feature>
<reference evidence="9" key="1">
    <citation type="submission" date="2023-03" db="EMBL/GenBank/DDBJ databases">
        <authorList>
            <person name="Steffen K."/>
            <person name="Cardenas P."/>
        </authorList>
    </citation>
    <scope>NUCLEOTIDE SEQUENCE</scope>
</reference>
<dbReference type="PROSITE" id="PS00194">
    <property type="entry name" value="THIOREDOXIN_1"/>
    <property type="match status" value="1"/>
</dbReference>
<sequence>MMPEPIDVTGDNWQASVMDSELPVLVDFWAEWCGPCKMIAPAVHDLALEYEGKLNVAKLDVDNDPDIAAKYGIRSIPALIFFKNGQPVDQIIGAQPKPALKRKIEAVLES</sequence>
<dbReference type="GO" id="GO:0005829">
    <property type="term" value="C:cytosol"/>
    <property type="evidence" value="ECO:0007669"/>
    <property type="project" value="TreeGrafter"/>
</dbReference>
<dbReference type="FunFam" id="3.40.30.10:FF:000001">
    <property type="entry name" value="Thioredoxin"/>
    <property type="match status" value="1"/>
</dbReference>
<dbReference type="InterPro" id="IPR017937">
    <property type="entry name" value="Thioredoxin_CS"/>
</dbReference>
<gene>
    <name evidence="9" type="ORF">GBAR_LOCUS8989</name>
</gene>
<dbReference type="PANTHER" id="PTHR45663:SF11">
    <property type="entry name" value="GEO12009P1"/>
    <property type="match status" value="1"/>
</dbReference>
<evidence type="ECO:0000256" key="2">
    <source>
        <dbReference type="ARBA" id="ARBA00022982"/>
    </source>
</evidence>
<dbReference type="Pfam" id="PF00085">
    <property type="entry name" value="Thioredoxin"/>
    <property type="match status" value="1"/>
</dbReference>
<accession>A0AA35WEK8</accession>
<evidence type="ECO:0000256" key="4">
    <source>
        <dbReference type="ARBA" id="ARBA00023284"/>
    </source>
</evidence>
<dbReference type="GO" id="GO:0045454">
    <property type="term" value="P:cell redox homeostasis"/>
    <property type="evidence" value="ECO:0007669"/>
    <property type="project" value="TreeGrafter"/>
</dbReference>
<feature type="site" description="Deprotonates C-terminal active site Cys" evidence="6">
    <location>
        <position position="27"/>
    </location>
</feature>
<feature type="domain" description="Thioredoxin" evidence="8">
    <location>
        <begin position="1"/>
        <end position="109"/>
    </location>
</feature>